<dbReference type="InterPro" id="IPR036388">
    <property type="entry name" value="WH-like_DNA-bd_sf"/>
</dbReference>
<sequence>MDRLTSMAVFVRVVEKGSFVAAAEEMAISPTMVGKHIRYLEQRLNAPLLNRTTRRQGLTETGRVFYERCRRLLADADAAEASARALLSSPSGLLRISAPVTFGNRVLTPILTEFLQRHPEVEAEVVLSDRKVDLIEEGYEAAFRIGPVADDGLVARALPDYRMTLAASPDYLAQQGVPTQPEQLSAHSCFGFSQWDGNHFWRLQGPTGEISVPVRPRLRMDSGEGVRRAALAGFGIALHACMLLDEDIASGRLVRVLPDYSPLSRPMHLVYLPERRQSPKLEAFIALTVARLWGRV</sequence>
<evidence type="ECO:0000313" key="8">
    <source>
        <dbReference type="Proteomes" id="UP000255529"/>
    </source>
</evidence>
<evidence type="ECO:0000256" key="3">
    <source>
        <dbReference type="ARBA" id="ARBA00023015"/>
    </source>
</evidence>
<dbReference type="PANTHER" id="PTHR30537:SF5">
    <property type="entry name" value="HTH-TYPE TRANSCRIPTIONAL ACTIVATOR TTDR-RELATED"/>
    <property type="match status" value="1"/>
</dbReference>
<proteinExistence type="inferred from homology"/>
<organism evidence="7 8">
    <name type="scientific">Serratia quinivorans</name>
    <dbReference type="NCBI Taxonomy" id="137545"/>
    <lineage>
        <taxon>Bacteria</taxon>
        <taxon>Pseudomonadati</taxon>
        <taxon>Pseudomonadota</taxon>
        <taxon>Gammaproteobacteria</taxon>
        <taxon>Enterobacterales</taxon>
        <taxon>Yersiniaceae</taxon>
        <taxon>Serratia</taxon>
    </lineage>
</organism>
<evidence type="ECO:0000256" key="4">
    <source>
        <dbReference type="ARBA" id="ARBA00023125"/>
    </source>
</evidence>
<evidence type="ECO:0000256" key="2">
    <source>
        <dbReference type="ARBA" id="ARBA00022491"/>
    </source>
</evidence>
<keyword evidence="2" id="KW-0678">Repressor</keyword>
<dbReference type="SUPFAM" id="SSF46785">
    <property type="entry name" value="Winged helix' DNA-binding domain"/>
    <property type="match status" value="1"/>
</dbReference>
<gene>
    <name evidence="7" type="primary">dmlR_2</name>
    <name evidence="7" type="ORF">NCTC11544_00808</name>
</gene>
<dbReference type="FunFam" id="1.10.10.10:FF:000001">
    <property type="entry name" value="LysR family transcriptional regulator"/>
    <property type="match status" value="1"/>
</dbReference>
<protein>
    <submittedName>
        <fullName evidence="7">D-malate degradation protein R</fullName>
    </submittedName>
</protein>
<dbReference type="GeneID" id="74949656"/>
<dbReference type="FunFam" id="3.40.190.290:FF:000001">
    <property type="entry name" value="Transcriptional regulator, LysR family"/>
    <property type="match status" value="1"/>
</dbReference>
<comment type="similarity">
    <text evidence="1">Belongs to the LysR transcriptional regulatory family.</text>
</comment>
<dbReference type="Gene3D" id="1.10.10.10">
    <property type="entry name" value="Winged helix-like DNA-binding domain superfamily/Winged helix DNA-binding domain"/>
    <property type="match status" value="1"/>
</dbReference>
<keyword evidence="5" id="KW-0804">Transcription</keyword>
<reference evidence="7 8" key="1">
    <citation type="submission" date="2018-06" db="EMBL/GenBank/DDBJ databases">
        <authorList>
            <consortium name="Pathogen Informatics"/>
            <person name="Doyle S."/>
        </authorList>
    </citation>
    <scope>NUCLEOTIDE SEQUENCE [LARGE SCALE GENOMIC DNA]</scope>
    <source>
        <strain evidence="7 8">NCTC11544</strain>
    </source>
</reference>
<dbReference type="SUPFAM" id="SSF53850">
    <property type="entry name" value="Periplasmic binding protein-like II"/>
    <property type="match status" value="1"/>
</dbReference>
<keyword evidence="4" id="KW-0238">DNA-binding</keyword>
<dbReference type="PANTHER" id="PTHR30537">
    <property type="entry name" value="HTH-TYPE TRANSCRIPTIONAL REGULATOR"/>
    <property type="match status" value="1"/>
</dbReference>
<dbReference type="CDD" id="cd08477">
    <property type="entry name" value="PBP2_CrgA_like_8"/>
    <property type="match status" value="1"/>
</dbReference>
<dbReference type="InterPro" id="IPR036390">
    <property type="entry name" value="WH_DNA-bd_sf"/>
</dbReference>
<accession>A0A2X2HK82</accession>
<evidence type="ECO:0000259" key="6">
    <source>
        <dbReference type="PROSITE" id="PS50931"/>
    </source>
</evidence>
<dbReference type="GO" id="GO:0043565">
    <property type="term" value="F:sequence-specific DNA binding"/>
    <property type="evidence" value="ECO:0007669"/>
    <property type="project" value="TreeGrafter"/>
</dbReference>
<evidence type="ECO:0000256" key="5">
    <source>
        <dbReference type="ARBA" id="ARBA00023163"/>
    </source>
</evidence>
<dbReference type="Pfam" id="PF00126">
    <property type="entry name" value="HTH_1"/>
    <property type="match status" value="1"/>
</dbReference>
<dbReference type="InterPro" id="IPR058163">
    <property type="entry name" value="LysR-type_TF_proteobact-type"/>
</dbReference>
<keyword evidence="3" id="KW-0805">Transcription regulation</keyword>
<evidence type="ECO:0000313" key="7">
    <source>
        <dbReference type="EMBL" id="SUI47794.1"/>
    </source>
</evidence>
<dbReference type="Gene3D" id="3.40.190.290">
    <property type="match status" value="1"/>
</dbReference>
<dbReference type="InterPro" id="IPR005119">
    <property type="entry name" value="LysR_subst-bd"/>
</dbReference>
<dbReference type="GO" id="GO:0006351">
    <property type="term" value="P:DNA-templated transcription"/>
    <property type="evidence" value="ECO:0007669"/>
    <property type="project" value="TreeGrafter"/>
</dbReference>
<dbReference type="GO" id="GO:0003700">
    <property type="term" value="F:DNA-binding transcription factor activity"/>
    <property type="evidence" value="ECO:0007669"/>
    <property type="project" value="InterPro"/>
</dbReference>
<dbReference type="InterPro" id="IPR000847">
    <property type="entry name" value="LysR_HTH_N"/>
</dbReference>
<dbReference type="Proteomes" id="UP000255529">
    <property type="component" value="Unassembled WGS sequence"/>
</dbReference>
<dbReference type="RefSeq" id="WP_012005832.1">
    <property type="nucleotide sequence ID" value="NZ_CAMIRF010000001.1"/>
</dbReference>
<dbReference type="EMBL" id="UGYN01000002">
    <property type="protein sequence ID" value="SUI47794.1"/>
    <property type="molecule type" value="Genomic_DNA"/>
</dbReference>
<name>A0A2X2HK82_9GAMM</name>
<dbReference type="AlphaFoldDB" id="A0A2X2HK82"/>
<feature type="domain" description="HTH lysR-type" evidence="6">
    <location>
        <begin position="1"/>
        <end position="59"/>
    </location>
</feature>
<dbReference type="Pfam" id="PF03466">
    <property type="entry name" value="LysR_substrate"/>
    <property type="match status" value="1"/>
</dbReference>
<dbReference type="PROSITE" id="PS50931">
    <property type="entry name" value="HTH_LYSR"/>
    <property type="match status" value="1"/>
</dbReference>
<evidence type="ECO:0000256" key="1">
    <source>
        <dbReference type="ARBA" id="ARBA00009437"/>
    </source>
</evidence>